<protein>
    <recommendedName>
        <fullName evidence="3">Membrane protein insertion efficiency factor YidD</fullName>
    </recommendedName>
</protein>
<sequence>MKIQLLFRQMAIWAINGYQCYLSPYKGFRCAYAQVYGDRSCSVYGKAVIQQYGLRTGIKLLNNRFQACHEAMLILKIKADQYSDNCGETCGRKMGSCGHDCGDASHSCGSHCGSQATDACINFSGGFIQGCCGG</sequence>
<dbReference type="Proteomes" id="UP000031623">
    <property type="component" value="Chromosome"/>
</dbReference>
<dbReference type="NCBIfam" id="TIGR00278">
    <property type="entry name" value="membrane protein insertion efficiency factor YidD"/>
    <property type="match status" value="1"/>
</dbReference>
<keyword evidence="2" id="KW-1185">Reference proteome</keyword>
<dbReference type="HOGENOM" id="CLU_138959_1_0_6"/>
<evidence type="ECO:0000313" key="1">
    <source>
        <dbReference type="EMBL" id="BAP56396.1"/>
    </source>
</evidence>
<dbReference type="OrthoDB" id="6629784at2"/>
<organism evidence="1 2">
    <name type="scientific">Thioploca ingrica</name>
    <dbReference type="NCBI Taxonomy" id="40754"/>
    <lineage>
        <taxon>Bacteria</taxon>
        <taxon>Pseudomonadati</taxon>
        <taxon>Pseudomonadota</taxon>
        <taxon>Gammaproteobacteria</taxon>
        <taxon>Thiotrichales</taxon>
        <taxon>Thiotrichaceae</taxon>
        <taxon>Thioploca</taxon>
    </lineage>
</organism>
<gene>
    <name evidence="1" type="ORF">THII_2099</name>
</gene>
<dbReference type="STRING" id="40754.THII_2099"/>
<reference evidence="1 2" key="1">
    <citation type="journal article" date="2014" name="ISME J.">
        <title>Ecophysiology of Thioploca ingrica as revealed by the complete genome sequence supplemented with proteomic evidence.</title>
        <authorList>
            <person name="Kojima H."/>
            <person name="Ogura Y."/>
            <person name="Yamamoto N."/>
            <person name="Togashi T."/>
            <person name="Mori H."/>
            <person name="Watanabe T."/>
            <person name="Nemoto F."/>
            <person name="Kurokawa K."/>
            <person name="Hayashi T."/>
            <person name="Fukui M."/>
        </authorList>
    </citation>
    <scope>NUCLEOTIDE SEQUENCE [LARGE SCALE GENOMIC DNA]</scope>
</reference>
<dbReference type="AlphaFoldDB" id="A0A090BV81"/>
<dbReference type="InterPro" id="IPR002696">
    <property type="entry name" value="Membr_insert_effic_factor_YidD"/>
</dbReference>
<dbReference type="SMART" id="SM01234">
    <property type="entry name" value="Haemolytic"/>
    <property type="match status" value="1"/>
</dbReference>
<evidence type="ECO:0008006" key="3">
    <source>
        <dbReference type="Google" id="ProtNLM"/>
    </source>
</evidence>
<proteinExistence type="predicted"/>
<accession>A0A090BV81</accession>
<evidence type="ECO:0000313" key="2">
    <source>
        <dbReference type="Proteomes" id="UP000031623"/>
    </source>
</evidence>
<name>A0A090BV81_9GAMM</name>
<dbReference type="EMBL" id="AP014633">
    <property type="protein sequence ID" value="BAP56396.1"/>
    <property type="molecule type" value="Genomic_DNA"/>
</dbReference>
<dbReference type="KEGG" id="tig:THII_2099"/>
<dbReference type="Pfam" id="PF01809">
    <property type="entry name" value="YidD"/>
    <property type="match status" value="1"/>
</dbReference>